<organism evidence="1 2">
    <name type="scientific">Pan troglodytes</name>
    <name type="common">Chimpanzee</name>
    <dbReference type="NCBI Taxonomy" id="9598"/>
    <lineage>
        <taxon>Eukaryota</taxon>
        <taxon>Metazoa</taxon>
        <taxon>Chordata</taxon>
        <taxon>Craniata</taxon>
        <taxon>Vertebrata</taxon>
        <taxon>Euteleostomi</taxon>
        <taxon>Mammalia</taxon>
        <taxon>Eutheria</taxon>
        <taxon>Euarchontoglires</taxon>
        <taxon>Primates</taxon>
        <taxon>Haplorrhini</taxon>
        <taxon>Catarrhini</taxon>
        <taxon>Hominidae</taxon>
        <taxon>Pan</taxon>
    </lineage>
</organism>
<gene>
    <name evidence="1" type="ORF">CK820_G0030793</name>
</gene>
<dbReference type="AlphaFoldDB" id="A0A2J8LCI0"/>
<accession>A0A2J8LCI0</accession>
<sequence length="73" mass="8121">MFKLCSNKTVSEAESEVELLVSPGARSEHGRYLQDPIVSVDLSEWLRIIGVWLCVSHQSREPLQHGGARGFLA</sequence>
<dbReference type="EMBL" id="NBAG03000297">
    <property type="protein sequence ID" value="PNI44988.1"/>
    <property type="molecule type" value="Genomic_DNA"/>
</dbReference>
<protein>
    <submittedName>
        <fullName evidence="1">GLYATL1 isoform 12</fullName>
    </submittedName>
</protein>
<evidence type="ECO:0000313" key="1">
    <source>
        <dbReference type="EMBL" id="PNI44988.1"/>
    </source>
</evidence>
<reference evidence="1 2" key="1">
    <citation type="submission" date="2017-12" db="EMBL/GenBank/DDBJ databases">
        <title>High-resolution comparative analysis of great ape genomes.</title>
        <authorList>
            <person name="Pollen A."/>
            <person name="Hastie A."/>
            <person name="Hormozdiari F."/>
            <person name="Dougherty M."/>
            <person name="Liu R."/>
            <person name="Chaisson M."/>
            <person name="Hoppe E."/>
            <person name="Hill C."/>
            <person name="Pang A."/>
            <person name="Hillier L."/>
            <person name="Baker C."/>
            <person name="Armstrong J."/>
            <person name="Shendure J."/>
            <person name="Paten B."/>
            <person name="Wilson R."/>
            <person name="Chao H."/>
            <person name="Schneider V."/>
            <person name="Ventura M."/>
            <person name="Kronenberg Z."/>
            <person name="Murali S."/>
            <person name="Gordon D."/>
            <person name="Cantsilieris S."/>
            <person name="Munson K."/>
            <person name="Nelson B."/>
            <person name="Raja A."/>
            <person name="Underwood J."/>
            <person name="Diekhans M."/>
            <person name="Fiddes I."/>
            <person name="Haussler D."/>
            <person name="Eichler E."/>
        </authorList>
    </citation>
    <scope>NUCLEOTIDE SEQUENCE [LARGE SCALE GENOMIC DNA]</scope>
    <source>
        <strain evidence="1">Yerkes chimp pedigree #C0471</strain>
    </source>
</reference>
<name>A0A2J8LCI0_PANTR</name>
<proteinExistence type="predicted"/>
<comment type="caution">
    <text evidence="1">The sequence shown here is derived from an EMBL/GenBank/DDBJ whole genome shotgun (WGS) entry which is preliminary data.</text>
</comment>
<evidence type="ECO:0000313" key="2">
    <source>
        <dbReference type="Proteomes" id="UP000236370"/>
    </source>
</evidence>
<dbReference type="Proteomes" id="UP000236370">
    <property type="component" value="Unassembled WGS sequence"/>
</dbReference>